<dbReference type="Pfam" id="PF03637">
    <property type="entry name" value="Mob1_phocein"/>
    <property type="match status" value="1"/>
</dbReference>
<evidence type="ECO:0000313" key="1">
    <source>
        <dbReference type="EMBL" id="KAE9023628.1"/>
    </source>
</evidence>
<name>A0A6A3LZU9_9STRA</name>
<comment type="caution">
    <text evidence="1">The sequence shown here is derived from an EMBL/GenBank/DDBJ whole genome shotgun (WGS) entry which is preliminary data.</text>
</comment>
<organism evidence="1 2">
    <name type="scientific">Phytophthora rubi</name>
    <dbReference type="NCBI Taxonomy" id="129364"/>
    <lineage>
        <taxon>Eukaryota</taxon>
        <taxon>Sar</taxon>
        <taxon>Stramenopiles</taxon>
        <taxon>Oomycota</taxon>
        <taxon>Peronosporomycetes</taxon>
        <taxon>Peronosporales</taxon>
        <taxon>Peronosporaceae</taxon>
        <taxon>Phytophthora</taxon>
    </lineage>
</organism>
<dbReference type="InterPro" id="IPR036703">
    <property type="entry name" value="MOB_kinase_act_sf"/>
</dbReference>
<accession>A0A6A3LZU9</accession>
<dbReference type="OrthoDB" id="8170117at2759"/>
<dbReference type="PANTHER" id="PTHR22599">
    <property type="entry name" value="MPS ONE BINDER KINASE ACTIVATOR-LIKE MOB"/>
    <property type="match status" value="1"/>
</dbReference>
<dbReference type="EMBL" id="QXFU01000707">
    <property type="protein sequence ID" value="KAE9023628.1"/>
    <property type="molecule type" value="Genomic_DNA"/>
</dbReference>
<reference evidence="1 2" key="1">
    <citation type="submission" date="2018-09" db="EMBL/GenBank/DDBJ databases">
        <title>Genomic investigation of the strawberry pathogen Phytophthora fragariae indicates pathogenicity is determined by transcriptional variation in three key races.</title>
        <authorList>
            <person name="Adams T.M."/>
            <person name="Armitage A.D."/>
            <person name="Sobczyk M.K."/>
            <person name="Bates H.J."/>
            <person name="Dunwell J.M."/>
            <person name="Nellist C.F."/>
            <person name="Harrison R.J."/>
        </authorList>
    </citation>
    <scope>NUCLEOTIDE SEQUENCE [LARGE SCALE GENOMIC DNA]</scope>
    <source>
        <strain evidence="1 2">SCRP324</strain>
    </source>
</reference>
<evidence type="ECO:0000313" key="2">
    <source>
        <dbReference type="Proteomes" id="UP000435112"/>
    </source>
</evidence>
<gene>
    <name evidence="1" type="ORF">PR002_g11672</name>
</gene>
<dbReference type="Proteomes" id="UP000435112">
    <property type="component" value="Unassembled WGS sequence"/>
</dbReference>
<sequence length="232" mass="26920">MATFVSVLGWWSGPFIRQVTDMNNLFNRNKTFRPQKSHSHGTKRYDLHKHAQATLGNGDMRNAVALPEGEDLNEWLAVHTVDFFNEISIIYGTILEFCTCASCPEMRAGPKFEYLWKDGKEYKTPAKLAAPEYIDMLMTWVEELLSDEALFPTREGAPYCRGFQSVVKNIFRRLFRVYAHVYYSHFDKIVSIGAEAHLNSCFKHFIAFVTQFDLVDKREQEPLNELIKKLLH</sequence>
<dbReference type="InterPro" id="IPR005301">
    <property type="entry name" value="MOB_kinase_act_fam"/>
</dbReference>
<proteinExistence type="predicted"/>
<dbReference type="FunFam" id="1.20.140.30:FF:000001">
    <property type="entry name" value="MOB kinase activator 1A"/>
    <property type="match status" value="1"/>
</dbReference>
<evidence type="ECO:0008006" key="3">
    <source>
        <dbReference type="Google" id="ProtNLM"/>
    </source>
</evidence>
<dbReference type="SUPFAM" id="SSF101152">
    <property type="entry name" value="Mob1/phocein"/>
    <property type="match status" value="1"/>
</dbReference>
<dbReference type="AlphaFoldDB" id="A0A6A3LZU9"/>
<dbReference type="Gene3D" id="1.20.140.30">
    <property type="entry name" value="MOB kinase activator"/>
    <property type="match status" value="1"/>
</dbReference>
<dbReference type="SMART" id="SM01388">
    <property type="entry name" value="Mob1_phocein"/>
    <property type="match status" value="1"/>
</dbReference>
<protein>
    <recommendedName>
        <fullName evidence="3">MOB kinase activator-like 1</fullName>
    </recommendedName>
</protein>